<dbReference type="AlphaFoldDB" id="A0A1L5PEN3"/>
<protein>
    <submittedName>
        <fullName evidence="1">Uncharacterized protein</fullName>
    </submittedName>
</protein>
<name>A0A1L5PEN3_RHIET</name>
<evidence type="ECO:0000313" key="1">
    <source>
        <dbReference type="EMBL" id="APO78709.1"/>
    </source>
</evidence>
<keyword evidence="1" id="KW-0614">Plasmid</keyword>
<gene>
    <name evidence="1" type="ORF">AM571_PC00973</name>
</gene>
<geneLocation type="plasmid" evidence="2">
    <name>prsp8c3c</name>
</geneLocation>
<dbReference type="EMBL" id="CP017244">
    <property type="protein sequence ID" value="APO78709.1"/>
    <property type="molecule type" value="Genomic_DNA"/>
</dbReference>
<proteinExistence type="predicted"/>
<dbReference type="Proteomes" id="UP000185109">
    <property type="component" value="Plasmid pRsp8C3c"/>
</dbReference>
<organism evidence="1 2">
    <name type="scientific">Rhizobium etli 8C-3</name>
    <dbReference type="NCBI Taxonomy" id="538025"/>
    <lineage>
        <taxon>Bacteria</taxon>
        <taxon>Pseudomonadati</taxon>
        <taxon>Pseudomonadota</taxon>
        <taxon>Alphaproteobacteria</taxon>
        <taxon>Hyphomicrobiales</taxon>
        <taxon>Rhizobiaceae</taxon>
        <taxon>Rhizobium/Agrobacterium group</taxon>
        <taxon>Rhizobium</taxon>
    </lineage>
</organism>
<accession>A0A1L5PEN3</accession>
<reference evidence="1 2" key="1">
    <citation type="submission" date="2016-09" db="EMBL/GenBank/DDBJ databases">
        <title>The complete genome sequences of Rhizobium gallicum, symbiovars gallicum and phaseoli, symbionts associated to common bean (Phaseolus vulgaris).</title>
        <authorList>
            <person name="Bustos P."/>
            <person name="Santamaria R.I."/>
            <person name="Perez-Carrascal O.M."/>
            <person name="Juarez S."/>
            <person name="Lozano L."/>
            <person name="Martinez-Flores I."/>
            <person name="Martinez-Romero E."/>
            <person name="Cevallos M."/>
            <person name="Romero D."/>
            <person name="Davila G."/>
            <person name="Gonzalez V."/>
        </authorList>
    </citation>
    <scope>NUCLEOTIDE SEQUENCE [LARGE SCALE GENOMIC DNA]</scope>
    <source>
        <strain evidence="1 2">8C-3</strain>
        <plasmid evidence="2">Plasmid prsp8c3c</plasmid>
    </source>
</reference>
<evidence type="ECO:0000313" key="2">
    <source>
        <dbReference type="Proteomes" id="UP000185109"/>
    </source>
</evidence>
<sequence>MGCSDASKVIPPVWAIAPKSPIVALAICRWSFAILSWARSLRAIAEIAVKHDDGVH</sequence>